<accession>A0A6A4W518</accession>
<comment type="caution">
    <text evidence="2">The sequence shown here is derived from an EMBL/GenBank/DDBJ whole genome shotgun (WGS) entry which is preliminary data.</text>
</comment>
<dbReference type="EMBL" id="VIIS01001269">
    <property type="protein sequence ID" value="KAF0300409.1"/>
    <property type="molecule type" value="Genomic_DNA"/>
</dbReference>
<dbReference type="PANTHER" id="PTHR24401:SF29">
    <property type="entry name" value="SI:CH211-243P7.3-RELATED"/>
    <property type="match status" value="1"/>
</dbReference>
<evidence type="ECO:0000259" key="1">
    <source>
        <dbReference type="Pfam" id="PF20499"/>
    </source>
</evidence>
<name>A0A6A4W518_AMPAM</name>
<dbReference type="Pfam" id="PF20499">
    <property type="entry name" value="DUF6729"/>
    <property type="match status" value="1"/>
</dbReference>
<dbReference type="InterPro" id="IPR046616">
    <property type="entry name" value="DUF6729"/>
</dbReference>
<dbReference type="Proteomes" id="UP000440578">
    <property type="component" value="Unassembled WGS sequence"/>
</dbReference>
<dbReference type="PANTHER" id="PTHR24401">
    <property type="entry name" value="SI:CH211-243P7.3-RELATED"/>
    <property type="match status" value="1"/>
</dbReference>
<gene>
    <name evidence="2" type="ORF">FJT64_027088</name>
</gene>
<evidence type="ECO:0000313" key="2">
    <source>
        <dbReference type="EMBL" id="KAF0300409.1"/>
    </source>
</evidence>
<proteinExistence type="predicted"/>
<evidence type="ECO:0000313" key="3">
    <source>
        <dbReference type="Proteomes" id="UP000440578"/>
    </source>
</evidence>
<protein>
    <recommendedName>
        <fullName evidence="1">DUF6729 domain-containing protein</fullName>
    </recommendedName>
</protein>
<reference evidence="2 3" key="1">
    <citation type="submission" date="2019-07" db="EMBL/GenBank/DDBJ databases">
        <title>Draft genome assembly of a fouling barnacle, Amphibalanus amphitrite (Darwin, 1854): The first reference genome for Thecostraca.</title>
        <authorList>
            <person name="Kim W."/>
        </authorList>
    </citation>
    <scope>NUCLEOTIDE SEQUENCE [LARGE SCALE GENOMIC DNA]</scope>
    <source>
        <strain evidence="2">SNU_AA5</strain>
        <tissue evidence="2">Soma without cirri and trophi</tissue>
    </source>
</reference>
<dbReference type="AlphaFoldDB" id="A0A6A4W518"/>
<sequence>MDSDHLPGFAEVDRLAAELVRTAPIDWLPNPKGWRETVAPADQGWLAQRLFEEPGKMRDGATLWHQPPQPPLAASGGAAHYFRRRLFLWMPRKMWNVDLRYPRCPYRRVCEMLVIII</sequence>
<organism evidence="2 3">
    <name type="scientific">Amphibalanus amphitrite</name>
    <name type="common">Striped barnacle</name>
    <name type="synonym">Balanus amphitrite</name>
    <dbReference type="NCBI Taxonomy" id="1232801"/>
    <lineage>
        <taxon>Eukaryota</taxon>
        <taxon>Metazoa</taxon>
        <taxon>Ecdysozoa</taxon>
        <taxon>Arthropoda</taxon>
        <taxon>Crustacea</taxon>
        <taxon>Multicrustacea</taxon>
        <taxon>Cirripedia</taxon>
        <taxon>Thoracica</taxon>
        <taxon>Thoracicalcarea</taxon>
        <taxon>Balanomorpha</taxon>
        <taxon>Balanoidea</taxon>
        <taxon>Balanidae</taxon>
        <taxon>Amphibalaninae</taxon>
        <taxon>Amphibalanus</taxon>
    </lineage>
</organism>
<keyword evidence="3" id="KW-1185">Reference proteome</keyword>
<feature type="domain" description="DUF6729" evidence="1">
    <location>
        <begin position="34"/>
        <end position="105"/>
    </location>
</feature>